<comment type="caution">
    <text evidence="1">The sequence shown here is derived from an EMBL/GenBank/DDBJ whole genome shotgun (WGS) entry which is preliminary data.</text>
</comment>
<evidence type="ECO:0000313" key="2">
    <source>
        <dbReference type="Proteomes" id="UP000331127"/>
    </source>
</evidence>
<dbReference type="Proteomes" id="UP000331127">
    <property type="component" value="Unassembled WGS sequence"/>
</dbReference>
<keyword evidence="2" id="KW-1185">Reference proteome</keyword>
<gene>
    <name evidence="1" type="ORF">Amac_040250</name>
</gene>
<protein>
    <submittedName>
        <fullName evidence="1">Uncharacterized protein</fullName>
    </submittedName>
</protein>
<sequence>MFDPDRLSARWLLAIAARLVKEVGQLITGASRAGKPVATFALDGTVRFASAADRAAFVQELTTEITALVSRYHDENGRDHRVIVAIHPRAKPESPAGLEKTNEK</sequence>
<evidence type="ECO:0000313" key="1">
    <source>
        <dbReference type="EMBL" id="GES10428.1"/>
    </source>
</evidence>
<dbReference type="RefSeq" id="WP_218041180.1">
    <property type="nucleotide sequence ID" value="NZ_BAAAHL010000010.1"/>
</dbReference>
<name>A0A5M3WW89_9ACTN</name>
<accession>A0A5M3WW89</accession>
<dbReference type="EMBL" id="BLAE01000022">
    <property type="protein sequence ID" value="GES10428.1"/>
    <property type="molecule type" value="Genomic_DNA"/>
</dbReference>
<organism evidence="1 2">
    <name type="scientific">Acrocarpospora macrocephala</name>
    <dbReference type="NCBI Taxonomy" id="150177"/>
    <lineage>
        <taxon>Bacteria</taxon>
        <taxon>Bacillati</taxon>
        <taxon>Actinomycetota</taxon>
        <taxon>Actinomycetes</taxon>
        <taxon>Streptosporangiales</taxon>
        <taxon>Streptosporangiaceae</taxon>
        <taxon>Acrocarpospora</taxon>
    </lineage>
</organism>
<proteinExistence type="predicted"/>
<dbReference type="AlphaFoldDB" id="A0A5M3WW89"/>
<reference evidence="1 2" key="1">
    <citation type="submission" date="2019-10" db="EMBL/GenBank/DDBJ databases">
        <title>Whole genome shotgun sequence of Acrocarpospora macrocephala NBRC 16266.</title>
        <authorList>
            <person name="Ichikawa N."/>
            <person name="Kimura A."/>
            <person name="Kitahashi Y."/>
            <person name="Komaki H."/>
            <person name="Oguchi A."/>
        </authorList>
    </citation>
    <scope>NUCLEOTIDE SEQUENCE [LARGE SCALE GENOMIC DNA]</scope>
    <source>
        <strain evidence="1 2">NBRC 16266</strain>
    </source>
</reference>